<evidence type="ECO:0000256" key="6">
    <source>
        <dbReference type="ARBA" id="ARBA00023136"/>
    </source>
</evidence>
<dbReference type="Pfam" id="PF01105">
    <property type="entry name" value="EMP24_GP25L"/>
    <property type="match status" value="1"/>
</dbReference>
<dbReference type="Proteomes" id="UP000024635">
    <property type="component" value="Unassembled WGS sequence"/>
</dbReference>
<feature type="chain" id="PRO_5001488319" description="GOLD domain-containing protein" evidence="9">
    <location>
        <begin position="18"/>
        <end position="300"/>
    </location>
</feature>
<proteinExistence type="inferred from homology"/>
<evidence type="ECO:0000313" key="12">
    <source>
        <dbReference type="Proteomes" id="UP000024635"/>
    </source>
</evidence>
<feature type="signal peptide" evidence="9">
    <location>
        <begin position="1"/>
        <end position="17"/>
    </location>
</feature>
<comment type="similarity">
    <text evidence="2 8">Belongs to the EMP24/GP25L family.</text>
</comment>
<reference evidence="12" key="1">
    <citation type="journal article" date="2015" name="Nat. Genet.">
        <title>The genome and transcriptome of the zoonotic hookworm Ancylostoma ceylanicum identify infection-specific gene families.</title>
        <authorList>
            <person name="Schwarz E.M."/>
            <person name="Hu Y."/>
            <person name="Antoshechkin I."/>
            <person name="Miller M.M."/>
            <person name="Sternberg P.W."/>
            <person name="Aroian R.V."/>
        </authorList>
    </citation>
    <scope>NUCLEOTIDE SEQUENCE</scope>
    <source>
        <strain evidence="12">HY135</strain>
    </source>
</reference>
<comment type="subcellular location">
    <subcellularLocation>
        <location evidence="7">Endomembrane system</location>
        <topology evidence="7">Single-pass membrane protein</topology>
    </subcellularLocation>
    <subcellularLocation>
        <location evidence="1 8">Membrane</location>
        <topology evidence="1 8">Single-pass type I membrane protein</topology>
    </subcellularLocation>
</comment>
<evidence type="ECO:0000256" key="3">
    <source>
        <dbReference type="ARBA" id="ARBA00022692"/>
    </source>
</evidence>
<keyword evidence="4 9" id="KW-0732">Signal</keyword>
<dbReference type="GO" id="GO:0012505">
    <property type="term" value="C:endomembrane system"/>
    <property type="evidence" value="ECO:0007669"/>
    <property type="project" value="UniProtKB-SubCell"/>
</dbReference>
<gene>
    <name evidence="11" type="primary">Acey_s0061.g3253</name>
    <name evidence="11" type="synonym">Acey-K08E4.6</name>
    <name evidence="11" type="ORF">Y032_0061g3253</name>
</gene>
<evidence type="ECO:0000256" key="7">
    <source>
        <dbReference type="ARBA" id="ARBA00037847"/>
    </source>
</evidence>
<keyword evidence="12" id="KW-1185">Reference proteome</keyword>
<keyword evidence="3 8" id="KW-0812">Transmembrane</keyword>
<evidence type="ECO:0000256" key="1">
    <source>
        <dbReference type="ARBA" id="ARBA00004479"/>
    </source>
</evidence>
<evidence type="ECO:0000256" key="9">
    <source>
        <dbReference type="SAM" id="SignalP"/>
    </source>
</evidence>
<evidence type="ECO:0000256" key="2">
    <source>
        <dbReference type="ARBA" id="ARBA00007104"/>
    </source>
</evidence>
<dbReference type="PANTHER" id="PTHR22811">
    <property type="entry name" value="TRANSMEMBRANE EMP24 DOMAIN-CONTAINING PROTEIN"/>
    <property type="match status" value="1"/>
</dbReference>
<organism evidence="11 12">
    <name type="scientific">Ancylostoma ceylanicum</name>
    <dbReference type="NCBI Taxonomy" id="53326"/>
    <lineage>
        <taxon>Eukaryota</taxon>
        <taxon>Metazoa</taxon>
        <taxon>Ecdysozoa</taxon>
        <taxon>Nematoda</taxon>
        <taxon>Chromadorea</taxon>
        <taxon>Rhabditida</taxon>
        <taxon>Rhabditina</taxon>
        <taxon>Rhabditomorpha</taxon>
        <taxon>Strongyloidea</taxon>
        <taxon>Ancylostomatidae</taxon>
        <taxon>Ancylostomatinae</taxon>
        <taxon>Ancylostoma</taxon>
    </lineage>
</organism>
<sequence length="300" mass="34482">MRKWPVLLPFLTIFVAAVEMDFTVEVPPGKFQCFFQPVDVTKHKTMEVDYQVVDGGDLNINFMILMGANMLVQENMKTDGSHRLDLQTSGDYQVCFDNSFSYQSRKVCHRVLLRYCIIFVFFFCGFRTRQETLSLLSQLWKLNYRSEQVVFFEIFLMNEKGEVDDMDLSGMAHKDAGLEKRMEEFGVTVAGFHSSANRIKSQLNKIEYHQALLRAHEARDRAVMVANLDRVTFWSCTHTLVLIGVGALQVSGFSLLLAKVSPLKGTRRMLIAYSQVFMIRSLFEDNSKLGQFLRKGRAAY</sequence>
<evidence type="ECO:0000256" key="8">
    <source>
        <dbReference type="RuleBase" id="RU003827"/>
    </source>
</evidence>
<dbReference type="SMART" id="SM01190">
    <property type="entry name" value="EMP24_GP25L"/>
    <property type="match status" value="1"/>
</dbReference>
<feature type="domain" description="GOLD" evidence="10">
    <location>
        <begin position="31"/>
        <end position="117"/>
    </location>
</feature>
<protein>
    <recommendedName>
        <fullName evidence="10">GOLD domain-containing protein</fullName>
    </recommendedName>
</protein>
<dbReference type="PROSITE" id="PS50866">
    <property type="entry name" value="GOLD"/>
    <property type="match status" value="1"/>
</dbReference>
<dbReference type="InterPro" id="IPR015720">
    <property type="entry name" value="Emp24-like"/>
</dbReference>
<dbReference type="InterPro" id="IPR036598">
    <property type="entry name" value="GOLD_dom_sf"/>
</dbReference>
<evidence type="ECO:0000259" key="10">
    <source>
        <dbReference type="PROSITE" id="PS50866"/>
    </source>
</evidence>
<evidence type="ECO:0000256" key="5">
    <source>
        <dbReference type="ARBA" id="ARBA00022989"/>
    </source>
</evidence>
<evidence type="ECO:0000256" key="4">
    <source>
        <dbReference type="ARBA" id="ARBA00022729"/>
    </source>
</evidence>
<dbReference type="OrthoDB" id="5841387at2759"/>
<dbReference type="GO" id="GO:0016020">
    <property type="term" value="C:membrane"/>
    <property type="evidence" value="ECO:0007669"/>
    <property type="project" value="UniProtKB-SubCell"/>
</dbReference>
<dbReference type="AlphaFoldDB" id="A0A016U2R5"/>
<keyword evidence="6" id="KW-0472">Membrane</keyword>
<dbReference type="InterPro" id="IPR009038">
    <property type="entry name" value="GOLD_dom"/>
</dbReference>
<name>A0A016U2R5_9BILA</name>
<dbReference type="SUPFAM" id="SSF101576">
    <property type="entry name" value="Supernatant protein factor (SPF), C-terminal domain"/>
    <property type="match status" value="1"/>
</dbReference>
<evidence type="ECO:0000313" key="11">
    <source>
        <dbReference type="EMBL" id="EYC09276.1"/>
    </source>
</evidence>
<dbReference type="EMBL" id="JARK01001397">
    <property type="protein sequence ID" value="EYC09276.1"/>
    <property type="molecule type" value="Genomic_DNA"/>
</dbReference>
<dbReference type="STRING" id="53326.A0A016U2R5"/>
<accession>A0A016U2R5</accession>
<keyword evidence="5" id="KW-1133">Transmembrane helix</keyword>
<comment type="caution">
    <text evidence="11">The sequence shown here is derived from an EMBL/GenBank/DDBJ whole genome shotgun (WGS) entry which is preliminary data.</text>
</comment>